<dbReference type="PANTHER" id="PTHR38108">
    <property type="entry name" value="UPF0319 PROTEIN YCCT"/>
    <property type="match status" value="1"/>
</dbReference>
<keyword evidence="5" id="KW-1185">Reference proteome</keyword>
<accession>A0ABP9S152</accession>
<comment type="caution">
    <text evidence="4">The sequence shown here is derived from an EMBL/GenBank/DDBJ whole genome shotgun (WGS) entry which is preliminary data.</text>
</comment>
<gene>
    <name evidence="4" type="ORF">GCM10025772_12440</name>
</gene>
<keyword evidence="2 3" id="KW-0732">Signal</keyword>
<name>A0ABP9S152_9GAMM</name>
<protein>
    <recommendedName>
        <fullName evidence="6">DUF2057 domain-containing protein</fullName>
    </recommendedName>
</protein>
<evidence type="ECO:0000256" key="3">
    <source>
        <dbReference type="SAM" id="SignalP"/>
    </source>
</evidence>
<dbReference type="PANTHER" id="PTHR38108:SF1">
    <property type="entry name" value="UPF0319 PROTEIN YCCT"/>
    <property type="match status" value="1"/>
</dbReference>
<organism evidence="4 5">
    <name type="scientific">Ferrimonas gelatinilytica</name>
    <dbReference type="NCBI Taxonomy" id="1255257"/>
    <lineage>
        <taxon>Bacteria</taxon>
        <taxon>Pseudomonadati</taxon>
        <taxon>Pseudomonadota</taxon>
        <taxon>Gammaproteobacteria</taxon>
        <taxon>Alteromonadales</taxon>
        <taxon>Ferrimonadaceae</taxon>
        <taxon>Ferrimonas</taxon>
    </lineage>
</organism>
<evidence type="ECO:0000313" key="4">
    <source>
        <dbReference type="EMBL" id="GAA5189621.1"/>
    </source>
</evidence>
<dbReference type="Proteomes" id="UP001501600">
    <property type="component" value="Unassembled WGS sequence"/>
</dbReference>
<evidence type="ECO:0000313" key="5">
    <source>
        <dbReference type="Proteomes" id="UP001501600"/>
    </source>
</evidence>
<dbReference type="Pfam" id="PF09829">
    <property type="entry name" value="DUF2057"/>
    <property type="match status" value="1"/>
</dbReference>
<reference evidence="5" key="1">
    <citation type="journal article" date="2019" name="Int. J. Syst. Evol. Microbiol.">
        <title>The Global Catalogue of Microorganisms (GCM) 10K type strain sequencing project: providing services to taxonomists for standard genome sequencing and annotation.</title>
        <authorList>
            <consortium name="The Broad Institute Genomics Platform"/>
            <consortium name="The Broad Institute Genome Sequencing Center for Infectious Disease"/>
            <person name="Wu L."/>
            <person name="Ma J."/>
        </authorList>
    </citation>
    <scope>NUCLEOTIDE SEQUENCE [LARGE SCALE GENOMIC DNA]</scope>
    <source>
        <strain evidence="5">JCM 18720</strain>
    </source>
</reference>
<proteinExistence type="inferred from homology"/>
<sequence length="148" mass="16410">MMTRTKTLALLLGSGLFSVAALAGQLTVDPSIQVVSVNGKAVSSPVSRIVLTGEPQLLLVRYEQLFELSSEQHDFVRSDVQFLSFDAHADTDYRLSAPSMDWDRARQFAKQPQFMLSDDDEQAVAHGQWSRDLLLTELLQSRAQAAGR</sequence>
<evidence type="ECO:0008006" key="6">
    <source>
        <dbReference type="Google" id="ProtNLM"/>
    </source>
</evidence>
<evidence type="ECO:0000256" key="1">
    <source>
        <dbReference type="ARBA" id="ARBA00008490"/>
    </source>
</evidence>
<dbReference type="InterPro" id="IPR018635">
    <property type="entry name" value="UPF0319"/>
</dbReference>
<comment type="similarity">
    <text evidence="1">Belongs to the UPF0319 family.</text>
</comment>
<dbReference type="EMBL" id="BAABLF010000006">
    <property type="protein sequence ID" value="GAA5189621.1"/>
    <property type="molecule type" value="Genomic_DNA"/>
</dbReference>
<feature type="chain" id="PRO_5045903649" description="DUF2057 domain-containing protein" evidence="3">
    <location>
        <begin position="24"/>
        <end position="148"/>
    </location>
</feature>
<evidence type="ECO:0000256" key="2">
    <source>
        <dbReference type="ARBA" id="ARBA00022729"/>
    </source>
</evidence>
<feature type="signal peptide" evidence="3">
    <location>
        <begin position="1"/>
        <end position="23"/>
    </location>
</feature>